<dbReference type="InterPro" id="IPR050738">
    <property type="entry name" value="Sulfatase"/>
</dbReference>
<name>A0A160SYR5_9CHLR</name>
<dbReference type="AlphaFoldDB" id="A0A160SYR5"/>
<evidence type="ECO:0000256" key="1">
    <source>
        <dbReference type="ARBA" id="ARBA00008779"/>
    </source>
</evidence>
<dbReference type="Gene3D" id="3.40.720.10">
    <property type="entry name" value="Alkaline Phosphatase, subunit A"/>
    <property type="match status" value="1"/>
</dbReference>
<dbReference type="OrthoDB" id="9762324at2"/>
<dbReference type="PANTHER" id="PTHR42693:SF53">
    <property type="entry name" value="ENDO-4-O-SULFATASE"/>
    <property type="match status" value="1"/>
</dbReference>
<evidence type="ECO:0000256" key="2">
    <source>
        <dbReference type="ARBA" id="ARBA00022801"/>
    </source>
</evidence>
<reference evidence="4" key="1">
    <citation type="submission" date="2016-01" db="EMBL/GenBank/DDBJ databases">
        <authorList>
            <person name="Mcilroy J.S."/>
            <person name="Karst M S."/>
            <person name="Albertsen M."/>
        </authorList>
    </citation>
    <scope>NUCLEOTIDE SEQUENCE</scope>
    <source>
        <strain evidence="4">Cfx-K</strain>
    </source>
</reference>
<sequence>MTSPDVIFIVLDTQRADRLGCYGHTRPTSPNLDRFAAEGALFERAVSPAQWTIPSHASLFTGLYPTAHGVTQSSQSLSANRPHLAEVMRRLGYETIGFCNNPLVGVLNNGFKRGFQTFYNYGGAFPSVPDSSNPWPWPVSRLAESYTQFLRRISYPIQNFVGRSDLAFRISLHAWLTPLWSKIANFKGQNERSTQDVVQFLQDREENTSDQPLFLFMNLMETHLPFWAPAEFVDRIAPYFRHSKEARAIMRTWNREAYRWAAPLAEPLDELEERVLKDMYDAEVAYQDYYLGALFETLAQRRRNRDTLTIIVADHGDGLGDHNFFGHAFVAYDELVRVPLIMHWPGKVAAETRVAAPVSTRRVFHTILDAAAPTAEQSPALDEALGDDAGHARRLSLRHTLAGRDPEQETAFSEIYPPLNFVKAIESRQPELLARYRCLSPRRAVVRPAREDAGAPLKLITVDDTPEELYNLAADPPEMDNRLAADPLVAAALALALDQMAQRAAREHEAQPAGATVELDGDELLRQRLRGLGYLE</sequence>
<evidence type="ECO:0000313" key="4">
    <source>
        <dbReference type="EMBL" id="CUS02651.2"/>
    </source>
</evidence>
<keyword evidence="2 4" id="KW-0378">Hydrolase</keyword>
<keyword evidence="5" id="KW-1185">Reference proteome</keyword>
<protein>
    <submittedName>
        <fullName evidence="4">Sulfatase</fullName>
        <ecNumber evidence="4">3.1.6.-</ecNumber>
    </submittedName>
</protein>
<proteinExistence type="inferred from homology"/>
<dbReference type="InterPro" id="IPR000917">
    <property type="entry name" value="Sulfatase_N"/>
</dbReference>
<dbReference type="EMBL" id="LN890655">
    <property type="protein sequence ID" value="CUS02651.2"/>
    <property type="molecule type" value="Genomic_DNA"/>
</dbReference>
<dbReference type="CDD" id="cd16148">
    <property type="entry name" value="sulfatase_like"/>
    <property type="match status" value="1"/>
</dbReference>
<dbReference type="EC" id="3.1.6.-" evidence="4"/>
<accession>A0A160SYR5</accession>
<organism evidence="4 5">
    <name type="scientific">Candidatus Promineifilum breve</name>
    <dbReference type="NCBI Taxonomy" id="1806508"/>
    <lineage>
        <taxon>Bacteria</taxon>
        <taxon>Bacillati</taxon>
        <taxon>Chloroflexota</taxon>
        <taxon>Ardenticatenia</taxon>
        <taxon>Candidatus Promineifilales</taxon>
        <taxon>Candidatus Promineifilaceae</taxon>
        <taxon>Candidatus Promineifilum</taxon>
    </lineage>
</organism>
<dbReference type="KEGG" id="pbf:CFX0092_A0773"/>
<dbReference type="PANTHER" id="PTHR42693">
    <property type="entry name" value="ARYLSULFATASE FAMILY MEMBER"/>
    <property type="match status" value="1"/>
</dbReference>
<dbReference type="GO" id="GO:0004065">
    <property type="term" value="F:arylsulfatase activity"/>
    <property type="evidence" value="ECO:0007669"/>
    <property type="project" value="TreeGrafter"/>
</dbReference>
<evidence type="ECO:0000313" key="5">
    <source>
        <dbReference type="Proteomes" id="UP000215027"/>
    </source>
</evidence>
<feature type="domain" description="Sulfatase N-terminal" evidence="3">
    <location>
        <begin position="4"/>
        <end position="371"/>
    </location>
</feature>
<gene>
    <name evidence="4" type="ORF">CFX0092_A0773</name>
</gene>
<dbReference type="InterPro" id="IPR017850">
    <property type="entry name" value="Alkaline_phosphatase_core_sf"/>
</dbReference>
<comment type="similarity">
    <text evidence="1">Belongs to the sulfatase family.</text>
</comment>
<evidence type="ECO:0000259" key="3">
    <source>
        <dbReference type="Pfam" id="PF00884"/>
    </source>
</evidence>
<dbReference type="RefSeq" id="WP_095042239.1">
    <property type="nucleotide sequence ID" value="NZ_LN890655.1"/>
</dbReference>
<dbReference type="Proteomes" id="UP000215027">
    <property type="component" value="Chromosome I"/>
</dbReference>
<dbReference type="SUPFAM" id="SSF53649">
    <property type="entry name" value="Alkaline phosphatase-like"/>
    <property type="match status" value="1"/>
</dbReference>
<dbReference type="Pfam" id="PF00884">
    <property type="entry name" value="Sulfatase"/>
    <property type="match status" value="1"/>
</dbReference>